<organism evidence="2 3">
    <name type="scientific">Chlamydomonas incerta</name>
    <dbReference type="NCBI Taxonomy" id="51695"/>
    <lineage>
        <taxon>Eukaryota</taxon>
        <taxon>Viridiplantae</taxon>
        <taxon>Chlorophyta</taxon>
        <taxon>core chlorophytes</taxon>
        <taxon>Chlorophyceae</taxon>
        <taxon>CS clade</taxon>
        <taxon>Chlamydomonadales</taxon>
        <taxon>Chlamydomonadaceae</taxon>
        <taxon>Chlamydomonas</taxon>
    </lineage>
</organism>
<reference evidence="2" key="1">
    <citation type="journal article" date="2020" name="bioRxiv">
        <title>Comparative genomics of Chlamydomonas.</title>
        <authorList>
            <person name="Craig R.J."/>
            <person name="Hasan A.R."/>
            <person name="Ness R.W."/>
            <person name="Keightley P.D."/>
        </authorList>
    </citation>
    <scope>NUCLEOTIDE SEQUENCE</scope>
    <source>
        <strain evidence="2">SAG 7.73</strain>
    </source>
</reference>
<dbReference type="Proteomes" id="UP000650467">
    <property type="component" value="Unassembled WGS sequence"/>
</dbReference>
<feature type="compositionally biased region" description="Gly residues" evidence="1">
    <location>
        <begin position="26"/>
        <end position="37"/>
    </location>
</feature>
<dbReference type="AlphaFoldDB" id="A0A835TCE6"/>
<evidence type="ECO:0008006" key="4">
    <source>
        <dbReference type="Google" id="ProtNLM"/>
    </source>
</evidence>
<evidence type="ECO:0000313" key="3">
    <source>
        <dbReference type="Proteomes" id="UP000650467"/>
    </source>
</evidence>
<evidence type="ECO:0000256" key="1">
    <source>
        <dbReference type="SAM" id="MobiDB-lite"/>
    </source>
</evidence>
<feature type="compositionally biased region" description="Low complexity" evidence="1">
    <location>
        <begin position="14"/>
        <end position="25"/>
    </location>
</feature>
<comment type="caution">
    <text evidence="2">The sequence shown here is derived from an EMBL/GenBank/DDBJ whole genome shotgun (WGS) entry which is preliminary data.</text>
</comment>
<name>A0A835TCE6_CHLIN</name>
<accession>A0A835TCE6</accession>
<keyword evidence="3" id="KW-1185">Reference proteome</keyword>
<dbReference type="OrthoDB" id="546755at2759"/>
<evidence type="ECO:0000313" key="2">
    <source>
        <dbReference type="EMBL" id="KAG2441496.1"/>
    </source>
</evidence>
<protein>
    <recommendedName>
        <fullName evidence="4">BACK domain-containing protein</fullName>
    </recommendedName>
</protein>
<proteinExistence type="predicted"/>
<dbReference type="EMBL" id="JAEHOC010000005">
    <property type="protein sequence ID" value="KAG2441496.1"/>
    <property type="molecule type" value="Genomic_DNA"/>
</dbReference>
<feature type="region of interest" description="Disordered" evidence="1">
    <location>
        <begin position="13"/>
        <end position="42"/>
    </location>
</feature>
<gene>
    <name evidence="2" type="ORF">HXX76_003118</name>
</gene>
<sequence length="209" mass="22066">MEACLALVKEKLPGAGPSAGASSGSSAGGGDGGGGSGNSSSGAEAATELFRCSALWPDPADDPSFAAFAAVRTDAKRRLVAHFGDALAVLNKKQLYEQMRALPAVGLEVLLESDDFGTDSESSVVLVLAKWMKVNYSGTDADTRRRLCGHLRLVQCSRAYLDWVLPALARDHLLHPDSQAGWRLVTPDQSGWLSKYASASGAMKEALWQ</sequence>